<sequence length="211" mass="22934">MSETTPILNASNNTQDAAVGSSSQRRGGGGGGSIFSRLSPLFNLGGAVVTIIVGGALLYCYILPKPHKYSSQSKGVVCALQLLSFSTLFLAFAIQWVGLRRFNNPSDSNPGTPGYNPSETIKFRNQLLQNTLEQFVVHVLAVLSLSAVVADYRLVFCLVLAFVLGRIIYYITYSIHPSKRAFGFAMTFFPSVFALLYVAGTVSWKIINHVI</sequence>
<comment type="caution">
    <text evidence="6">The sequence shown here is derived from an EMBL/GenBank/DDBJ whole genome shotgun (WGS) entry which is preliminary data.</text>
</comment>
<dbReference type="Gene3D" id="1.20.120.550">
    <property type="entry name" value="Membrane associated eicosanoid/glutathione metabolism-like domain"/>
    <property type="match status" value="1"/>
</dbReference>
<dbReference type="GO" id="GO:0045055">
    <property type="term" value="P:regulated exocytosis"/>
    <property type="evidence" value="ECO:0007669"/>
    <property type="project" value="TreeGrafter"/>
</dbReference>
<protein>
    <recommendedName>
        <fullName evidence="8">MAPEG family protein</fullName>
    </recommendedName>
</protein>
<gene>
    <name evidence="6" type="ORF">H4219_006174</name>
</gene>
<keyword evidence="4 5" id="KW-0472">Membrane</keyword>
<dbReference type="GO" id="GO:0032588">
    <property type="term" value="C:trans-Golgi network membrane"/>
    <property type="evidence" value="ECO:0007669"/>
    <property type="project" value="TreeGrafter"/>
</dbReference>
<comment type="subcellular location">
    <subcellularLocation>
        <location evidence="1">Membrane</location>
    </subcellularLocation>
</comment>
<name>A0A9W8DJG3_9FUNG</name>
<evidence type="ECO:0000313" key="6">
    <source>
        <dbReference type="EMBL" id="KAJ1910582.1"/>
    </source>
</evidence>
<keyword evidence="7" id="KW-1185">Reference proteome</keyword>
<feature type="transmembrane region" description="Helical" evidence="5">
    <location>
        <begin position="75"/>
        <end position="97"/>
    </location>
</feature>
<accession>A0A9W8DJG3</accession>
<evidence type="ECO:0000256" key="5">
    <source>
        <dbReference type="SAM" id="Phobius"/>
    </source>
</evidence>
<keyword evidence="3 5" id="KW-1133">Transmembrane helix</keyword>
<organism evidence="6 7">
    <name type="scientific">Mycoemilia scoparia</name>
    <dbReference type="NCBI Taxonomy" id="417184"/>
    <lineage>
        <taxon>Eukaryota</taxon>
        <taxon>Fungi</taxon>
        <taxon>Fungi incertae sedis</taxon>
        <taxon>Zoopagomycota</taxon>
        <taxon>Kickxellomycotina</taxon>
        <taxon>Kickxellomycetes</taxon>
        <taxon>Kickxellales</taxon>
        <taxon>Kickxellaceae</taxon>
        <taxon>Mycoemilia</taxon>
    </lineage>
</organism>
<dbReference type="PANTHER" id="PTHR31004:SF1">
    <property type="entry name" value="TRANSMEMBRANE PROTEIN 79"/>
    <property type="match status" value="1"/>
</dbReference>
<dbReference type="OrthoDB" id="8887147at2759"/>
<evidence type="ECO:0000256" key="4">
    <source>
        <dbReference type="ARBA" id="ARBA00023136"/>
    </source>
</evidence>
<dbReference type="EMBL" id="JANBPU010000556">
    <property type="protein sequence ID" value="KAJ1910582.1"/>
    <property type="molecule type" value="Genomic_DNA"/>
</dbReference>
<evidence type="ECO:0000256" key="1">
    <source>
        <dbReference type="ARBA" id="ARBA00004370"/>
    </source>
</evidence>
<feature type="transmembrane region" description="Helical" evidence="5">
    <location>
        <begin position="152"/>
        <end position="172"/>
    </location>
</feature>
<evidence type="ECO:0000313" key="7">
    <source>
        <dbReference type="Proteomes" id="UP001150538"/>
    </source>
</evidence>
<dbReference type="PANTHER" id="PTHR31004">
    <property type="entry name" value="TRANSMEMBRANE PROTEIN 79"/>
    <property type="match status" value="1"/>
</dbReference>
<keyword evidence="2 5" id="KW-0812">Transmembrane</keyword>
<dbReference type="InterPro" id="IPR001129">
    <property type="entry name" value="Membr-assoc_MAPEG"/>
</dbReference>
<feature type="transmembrane region" description="Helical" evidence="5">
    <location>
        <begin position="41"/>
        <end position="63"/>
    </location>
</feature>
<evidence type="ECO:0000256" key="2">
    <source>
        <dbReference type="ARBA" id="ARBA00022692"/>
    </source>
</evidence>
<dbReference type="AlphaFoldDB" id="A0A9W8DJG3"/>
<reference evidence="6" key="1">
    <citation type="submission" date="2022-07" db="EMBL/GenBank/DDBJ databases">
        <title>Phylogenomic reconstructions and comparative analyses of Kickxellomycotina fungi.</title>
        <authorList>
            <person name="Reynolds N.K."/>
            <person name="Stajich J.E."/>
            <person name="Barry K."/>
            <person name="Grigoriev I.V."/>
            <person name="Crous P."/>
            <person name="Smith M.E."/>
        </authorList>
    </citation>
    <scope>NUCLEOTIDE SEQUENCE</scope>
    <source>
        <strain evidence="6">NBRC 100468</strain>
    </source>
</reference>
<feature type="transmembrane region" description="Helical" evidence="5">
    <location>
        <begin position="184"/>
        <end position="207"/>
    </location>
</feature>
<evidence type="ECO:0008006" key="8">
    <source>
        <dbReference type="Google" id="ProtNLM"/>
    </source>
</evidence>
<dbReference type="Proteomes" id="UP001150538">
    <property type="component" value="Unassembled WGS sequence"/>
</dbReference>
<proteinExistence type="predicted"/>
<dbReference type="Pfam" id="PF01124">
    <property type="entry name" value="MAPEG"/>
    <property type="match status" value="1"/>
</dbReference>
<evidence type="ECO:0000256" key="3">
    <source>
        <dbReference type="ARBA" id="ARBA00022989"/>
    </source>
</evidence>
<dbReference type="SUPFAM" id="SSF161084">
    <property type="entry name" value="MAPEG domain-like"/>
    <property type="match status" value="1"/>
</dbReference>
<dbReference type="InterPro" id="IPR023352">
    <property type="entry name" value="MAPEG-like_dom_sf"/>
</dbReference>